<accession>A0A839RNL8</accession>
<evidence type="ECO:0000256" key="8">
    <source>
        <dbReference type="ARBA" id="ARBA00023004"/>
    </source>
</evidence>
<keyword evidence="7 12" id="KW-0560">Oxidoreductase</keyword>
<evidence type="ECO:0000256" key="3">
    <source>
        <dbReference type="ARBA" id="ARBA00022630"/>
    </source>
</evidence>
<evidence type="ECO:0000256" key="10">
    <source>
        <dbReference type="ARBA" id="ARBA00047776"/>
    </source>
</evidence>
<keyword evidence="9" id="KW-0411">Iron-sulfur</keyword>
<dbReference type="InterPro" id="IPR017896">
    <property type="entry name" value="4Fe4S_Fe-S-bd"/>
</dbReference>
<dbReference type="Gene3D" id="3.40.50.720">
    <property type="entry name" value="NAD(P)-binding Rossmann-like Domain"/>
    <property type="match status" value="1"/>
</dbReference>
<protein>
    <recommendedName>
        <fullName evidence="2">ferredoxin--NADP(+) reductase</fullName>
        <ecNumber evidence="2">1.18.1.2</ecNumber>
    </recommendedName>
</protein>
<dbReference type="PANTHER" id="PTHR48467">
    <property type="entry name" value="GLUTAMATE SYNTHASE 1 [NADH], CHLOROPLASTIC-LIKE"/>
    <property type="match status" value="1"/>
</dbReference>
<dbReference type="PROSITE" id="PS51379">
    <property type="entry name" value="4FE4S_FER_2"/>
    <property type="match status" value="2"/>
</dbReference>
<evidence type="ECO:0000256" key="6">
    <source>
        <dbReference type="ARBA" id="ARBA00022857"/>
    </source>
</evidence>
<evidence type="ECO:0000256" key="2">
    <source>
        <dbReference type="ARBA" id="ARBA00013223"/>
    </source>
</evidence>
<dbReference type="AlphaFoldDB" id="A0A839RNL8"/>
<evidence type="ECO:0000313" key="12">
    <source>
        <dbReference type="EMBL" id="MBB3037593.1"/>
    </source>
</evidence>
<name>A0A839RNL8_9ACTN</name>
<dbReference type="GO" id="GO:0046872">
    <property type="term" value="F:metal ion binding"/>
    <property type="evidence" value="ECO:0007669"/>
    <property type="project" value="UniProtKB-KW"/>
</dbReference>
<evidence type="ECO:0000256" key="1">
    <source>
        <dbReference type="ARBA" id="ARBA00001974"/>
    </source>
</evidence>
<organism evidence="12 13">
    <name type="scientific">Hoyosella altamirensis</name>
    <dbReference type="NCBI Taxonomy" id="616997"/>
    <lineage>
        <taxon>Bacteria</taxon>
        <taxon>Bacillati</taxon>
        <taxon>Actinomycetota</taxon>
        <taxon>Actinomycetes</taxon>
        <taxon>Mycobacteriales</taxon>
        <taxon>Hoyosellaceae</taxon>
        <taxon>Hoyosella</taxon>
    </lineage>
</organism>
<dbReference type="EC" id="1.18.1.2" evidence="2"/>
<dbReference type="InterPro" id="IPR023753">
    <property type="entry name" value="FAD/NAD-binding_dom"/>
</dbReference>
<evidence type="ECO:0000259" key="11">
    <source>
        <dbReference type="PROSITE" id="PS51379"/>
    </source>
</evidence>
<proteinExistence type="predicted"/>
<dbReference type="InterPro" id="IPR055275">
    <property type="entry name" value="Ferredox_Rdtase"/>
</dbReference>
<dbReference type="RefSeq" id="WP_064441034.1">
    <property type="nucleotide sequence ID" value="NZ_BDDI01000011.1"/>
</dbReference>
<dbReference type="Pfam" id="PF00037">
    <property type="entry name" value="Fer4"/>
    <property type="match status" value="1"/>
</dbReference>
<dbReference type="Gene3D" id="3.30.70.20">
    <property type="match status" value="1"/>
</dbReference>
<evidence type="ECO:0000256" key="7">
    <source>
        <dbReference type="ARBA" id="ARBA00023002"/>
    </source>
</evidence>
<feature type="domain" description="4Fe-4S ferredoxin-type" evidence="11">
    <location>
        <begin position="1"/>
        <end position="29"/>
    </location>
</feature>
<reference evidence="12 13" key="1">
    <citation type="submission" date="2020-08" db="EMBL/GenBank/DDBJ databases">
        <title>Sequencing the genomes of 1000 actinobacteria strains.</title>
        <authorList>
            <person name="Klenk H.-P."/>
        </authorList>
    </citation>
    <scope>NUCLEOTIDE SEQUENCE [LARGE SCALE GENOMIC DNA]</scope>
    <source>
        <strain evidence="12 13">DSM 45258</strain>
    </source>
</reference>
<dbReference type="InterPro" id="IPR036188">
    <property type="entry name" value="FAD/NAD-bd_sf"/>
</dbReference>
<keyword evidence="8" id="KW-0408">Iron</keyword>
<dbReference type="Proteomes" id="UP000567922">
    <property type="component" value="Unassembled WGS sequence"/>
</dbReference>
<evidence type="ECO:0000256" key="9">
    <source>
        <dbReference type="ARBA" id="ARBA00023014"/>
    </source>
</evidence>
<dbReference type="CDD" id="cd04410">
    <property type="entry name" value="DMSOR_beta-like"/>
    <property type="match status" value="1"/>
</dbReference>
<sequence length="574" mass="62310">MPHVVTQSCCSDASCVFACPVNCIHPTPDAPDFLQAEMLYIDPEACVDCGACAEACPVDAIVPHTKLSDSHAEYAQINEDFFREPRPRTPLALVPVSEVIADQTAKLRVAVVGSGPAALYVADELLKQRGVQVNVFEKLPTPHGLVRYGVAPDHQSTKKVTGLFGMIAAQDNFEFYLGVEVGKDITPEELAAHHHAVVYAYGASGDRHLNIPGEELEGSVAATEFVAWYNGHPDYADRNFDLSHERAVIVGNGNVALDVARILTTDPDELAKTDISRHALEALRDSKIREVVLLGRRGAAQAAYTLPEFHGLIRKHKAEFVIDKDELVLDEQTVQLRADGTLDPQIERKIELAEEIALRIPGGGNERRIVFRYLASPTGILGDTHVTGVSVVHNKLVTGDDGKVRPQPTANAEVIDAGLVLRSVGYRGKPLAGMPFDYDRAVIPNEAGRVLNRAGGSQLPGAYVCGWIKRGPSGFIGTNKSCAKETVDNLVADFNAGTLPEPQPKVREIGKLVRSRQPNVIDSVGWQRIDQTELQVGAAEGSVRRKLTKIEDLIASAQAPQRHGLNRVLHLGRK</sequence>
<dbReference type="OrthoDB" id="289202at2"/>
<keyword evidence="5" id="KW-0274">FAD</keyword>
<dbReference type="Gene3D" id="3.50.50.60">
    <property type="entry name" value="FAD/NAD(P)-binding domain"/>
    <property type="match status" value="1"/>
</dbReference>
<dbReference type="EMBL" id="JACHWS010000002">
    <property type="protein sequence ID" value="MBB3037593.1"/>
    <property type="molecule type" value="Genomic_DNA"/>
</dbReference>
<dbReference type="GO" id="GO:0051536">
    <property type="term" value="F:iron-sulfur cluster binding"/>
    <property type="evidence" value="ECO:0007669"/>
    <property type="project" value="UniProtKB-KW"/>
</dbReference>
<keyword evidence="4" id="KW-0479">Metal-binding</keyword>
<comment type="caution">
    <text evidence="12">The sequence shown here is derived from an EMBL/GenBank/DDBJ whole genome shotgun (WGS) entry which is preliminary data.</text>
</comment>
<keyword evidence="6" id="KW-0521">NADP</keyword>
<dbReference type="PRINTS" id="PR00419">
    <property type="entry name" value="ADXRDTASE"/>
</dbReference>
<gene>
    <name evidence="12" type="ORF">FHU29_002042</name>
</gene>
<comment type="catalytic activity">
    <reaction evidence="10">
        <text>2 reduced [2Fe-2S]-[ferredoxin] + NADP(+) + H(+) = 2 oxidized [2Fe-2S]-[ferredoxin] + NADPH</text>
        <dbReference type="Rhea" id="RHEA:20125"/>
        <dbReference type="Rhea" id="RHEA-COMP:10000"/>
        <dbReference type="Rhea" id="RHEA-COMP:10001"/>
        <dbReference type="ChEBI" id="CHEBI:15378"/>
        <dbReference type="ChEBI" id="CHEBI:33737"/>
        <dbReference type="ChEBI" id="CHEBI:33738"/>
        <dbReference type="ChEBI" id="CHEBI:57783"/>
        <dbReference type="ChEBI" id="CHEBI:58349"/>
        <dbReference type="EC" id="1.18.1.2"/>
    </reaction>
</comment>
<keyword evidence="3" id="KW-0285">Flavoprotein</keyword>
<feature type="domain" description="4Fe-4S ferredoxin-type" evidence="11">
    <location>
        <begin position="37"/>
        <end position="66"/>
    </location>
</feature>
<dbReference type="SUPFAM" id="SSF51971">
    <property type="entry name" value="Nucleotide-binding domain"/>
    <property type="match status" value="1"/>
</dbReference>
<evidence type="ECO:0000256" key="4">
    <source>
        <dbReference type="ARBA" id="ARBA00022723"/>
    </source>
</evidence>
<dbReference type="SUPFAM" id="SSF54862">
    <property type="entry name" value="4Fe-4S ferredoxins"/>
    <property type="match status" value="1"/>
</dbReference>
<dbReference type="Pfam" id="PF07992">
    <property type="entry name" value="Pyr_redox_2"/>
    <property type="match status" value="1"/>
</dbReference>
<dbReference type="InterPro" id="IPR017900">
    <property type="entry name" value="4Fe4S_Fe_S_CS"/>
</dbReference>
<comment type="cofactor">
    <cofactor evidence="1">
        <name>FAD</name>
        <dbReference type="ChEBI" id="CHEBI:57692"/>
    </cofactor>
</comment>
<keyword evidence="13" id="KW-1185">Reference proteome</keyword>
<evidence type="ECO:0000313" key="13">
    <source>
        <dbReference type="Proteomes" id="UP000567922"/>
    </source>
</evidence>
<evidence type="ECO:0000256" key="5">
    <source>
        <dbReference type="ARBA" id="ARBA00022827"/>
    </source>
</evidence>
<dbReference type="PROSITE" id="PS00198">
    <property type="entry name" value="4FE4S_FER_1"/>
    <property type="match status" value="1"/>
</dbReference>
<dbReference type="PANTHER" id="PTHR48467:SF1">
    <property type="entry name" value="GLUTAMATE SYNTHASE 1 [NADH], CHLOROPLASTIC-LIKE"/>
    <property type="match status" value="1"/>
</dbReference>
<dbReference type="GO" id="GO:0004324">
    <property type="term" value="F:ferredoxin-NADP+ reductase activity"/>
    <property type="evidence" value="ECO:0007669"/>
    <property type="project" value="UniProtKB-EC"/>
</dbReference>